<evidence type="ECO:0000313" key="3">
    <source>
        <dbReference type="Proteomes" id="UP001311915"/>
    </source>
</evidence>
<dbReference type="InterPro" id="IPR026960">
    <property type="entry name" value="RVT-Znf"/>
</dbReference>
<dbReference type="Proteomes" id="UP001311915">
    <property type="component" value="Unassembled WGS sequence"/>
</dbReference>
<gene>
    <name evidence="2" type="ORF">R3W88_007438</name>
</gene>
<evidence type="ECO:0000313" key="2">
    <source>
        <dbReference type="EMBL" id="KAK4733177.1"/>
    </source>
</evidence>
<dbReference type="PANTHER" id="PTHR33116:SF66">
    <property type="entry name" value="REVERSE TRANSCRIPTASE ZINC-BINDING DOMAIN-CONTAINING PROTEIN"/>
    <property type="match status" value="1"/>
</dbReference>
<organism evidence="2 3">
    <name type="scientific">Solanum pinnatisectum</name>
    <name type="common">tansyleaf nightshade</name>
    <dbReference type="NCBI Taxonomy" id="50273"/>
    <lineage>
        <taxon>Eukaryota</taxon>
        <taxon>Viridiplantae</taxon>
        <taxon>Streptophyta</taxon>
        <taxon>Embryophyta</taxon>
        <taxon>Tracheophyta</taxon>
        <taxon>Spermatophyta</taxon>
        <taxon>Magnoliopsida</taxon>
        <taxon>eudicotyledons</taxon>
        <taxon>Gunneridae</taxon>
        <taxon>Pentapetalae</taxon>
        <taxon>asterids</taxon>
        <taxon>lamiids</taxon>
        <taxon>Solanales</taxon>
        <taxon>Solanaceae</taxon>
        <taxon>Solanoideae</taxon>
        <taxon>Solaneae</taxon>
        <taxon>Solanum</taxon>
    </lineage>
</organism>
<dbReference type="AlphaFoldDB" id="A0AAV9M5P3"/>
<dbReference type="PANTHER" id="PTHR33116">
    <property type="entry name" value="REVERSE TRANSCRIPTASE ZINC-BINDING DOMAIN-CONTAINING PROTEIN-RELATED-RELATED"/>
    <property type="match status" value="1"/>
</dbReference>
<keyword evidence="3" id="KW-1185">Reference proteome</keyword>
<dbReference type="EMBL" id="JAWPEI010000002">
    <property type="protein sequence ID" value="KAK4733177.1"/>
    <property type="molecule type" value="Genomic_DNA"/>
</dbReference>
<name>A0AAV9M5P3_9SOLN</name>
<comment type="caution">
    <text evidence="2">The sequence shown here is derived from an EMBL/GenBank/DDBJ whole genome shotgun (WGS) entry which is preliminary data.</text>
</comment>
<accession>A0AAV9M5P3</accession>
<reference evidence="2 3" key="1">
    <citation type="submission" date="2023-10" db="EMBL/GenBank/DDBJ databases">
        <title>Genome-Wide Identification Analysis in wild type Solanum Pinnatisectum Reveals Some Genes Defensing Phytophthora Infestans.</title>
        <authorList>
            <person name="Sun C."/>
        </authorList>
    </citation>
    <scope>NUCLEOTIDE SEQUENCE [LARGE SCALE GENOMIC DNA]</scope>
    <source>
        <strain evidence="2">LQN</strain>
        <tissue evidence="2">Leaf</tissue>
    </source>
</reference>
<evidence type="ECO:0000259" key="1">
    <source>
        <dbReference type="Pfam" id="PF13966"/>
    </source>
</evidence>
<sequence>MEGLRIATIDRLAKWGVIQSLECPLCLMKNEDLDHMFFQCPYTAEVWRRVLTWQGINRSTMHSTAEVQWAGKYMKGRSSTGLVYKLAMASSIYHLWLEHNSRIFTQKKQ</sequence>
<proteinExistence type="predicted"/>
<protein>
    <recommendedName>
        <fullName evidence="1">Reverse transcriptase zinc-binding domain-containing protein</fullName>
    </recommendedName>
</protein>
<dbReference type="Pfam" id="PF13966">
    <property type="entry name" value="zf-RVT"/>
    <property type="match status" value="1"/>
</dbReference>
<feature type="domain" description="Reverse transcriptase zinc-binding" evidence="1">
    <location>
        <begin position="5"/>
        <end position="47"/>
    </location>
</feature>